<comment type="caution">
    <text evidence="1">The sequence shown here is derived from an EMBL/GenBank/DDBJ whole genome shotgun (WGS) entry which is preliminary data.</text>
</comment>
<dbReference type="EMBL" id="CM037154">
    <property type="protein sequence ID" value="KAH7860177.1"/>
    <property type="molecule type" value="Genomic_DNA"/>
</dbReference>
<evidence type="ECO:0000313" key="1">
    <source>
        <dbReference type="EMBL" id="KAH7860177.1"/>
    </source>
</evidence>
<protein>
    <submittedName>
        <fullName evidence="1">Uncharacterized protein</fullName>
    </submittedName>
</protein>
<name>A0ACB7Z493_9ERIC</name>
<proteinExistence type="predicted"/>
<keyword evidence="2" id="KW-1185">Reference proteome</keyword>
<gene>
    <name evidence="1" type="ORF">Vadar_010222</name>
</gene>
<dbReference type="Proteomes" id="UP000828048">
    <property type="component" value="Chromosome 4"/>
</dbReference>
<reference evidence="1 2" key="1">
    <citation type="journal article" date="2021" name="Hortic Res">
        <title>High-quality reference genome and annotation aids understanding of berry development for evergreen blueberry (Vaccinium darrowii).</title>
        <authorList>
            <person name="Yu J."/>
            <person name="Hulse-Kemp A.M."/>
            <person name="Babiker E."/>
            <person name="Staton M."/>
        </authorList>
    </citation>
    <scope>NUCLEOTIDE SEQUENCE [LARGE SCALE GENOMIC DNA]</scope>
    <source>
        <strain evidence="2">cv. NJ 8807/NJ 8810</strain>
        <tissue evidence="1">Young leaf</tissue>
    </source>
</reference>
<evidence type="ECO:0000313" key="2">
    <source>
        <dbReference type="Proteomes" id="UP000828048"/>
    </source>
</evidence>
<accession>A0ACB7Z493</accession>
<sequence>MYIQPNPICPPQILLPGSPPFLLLAASAHLQSQCWMDRLLAVRLGVLRLLWFFGGLCTGGVWWAAAAGGGVVGVGLIIPMYSTVLCSSTVRPQWHHRDDSGNATSITAPQLVWSANWDQNEQDSLNTTPILLAQTPGGPQSASSTHTSYQTLGVQPSIQSQPSHLPVLSYPPSQPPALAYQFPPQQVYPTSYNGKNINNRSNQRFNRNQSSQPHYSMTQNNSGGCQICGKTNHLAYSCYHRQNLAYRPNNRPGGNQGFNGNHSFGNQGFNGNQGFGNQGFSGYNGNFGRGNQGINAPSYHNSSGPVMQPVAPWFLDSAVHNTPLSPAAAPSSSLSAPSTTTVPSPHITQLGTLKFTSNGDLILEDVDGDMVWSTNTRGKSVTSLRFTEFGNLVLLDKNNATVWQSLDHPTDSLLIWQKLVSGQKLIASTSLSDFSRGLFSLSVQDVSFIGYLEANPPLIYYESILVGFQNFMNSKEAYVAFENRSFNGQNIPLGLTAQFMRLEPNGHLKVYEWDEAGDKWKTVADLLTSDIGDCGYPMVCGKYGICSNGQCGCLLGSSNGTGNFKKINSNQPNLGCSLVTPMTCNYSQYHSLLELKNTSYFNLNSQHYNELDEKTGLEDCKNACFRNCSCKGALFVYGSFNFPLKRGCLFLSDVFSLVNKEGGSNKVSVFLKVQNSPTEQSSLPLKKSRSGTIILGSSLGALFGVCLLVGSCISVFKKRREPEELDDEFYVDKVMEMPTRFSYDDLKTSTSDFNNKLGEGGFGSQPEEEMHLLRLVERKAEEGQLLDMVDKYNIDMQLHITEVAEMMNVALWCLQSDYQRLPSMTVVVQVLEGFVTVPEKFGL</sequence>
<organism evidence="1 2">
    <name type="scientific">Vaccinium darrowii</name>
    <dbReference type="NCBI Taxonomy" id="229202"/>
    <lineage>
        <taxon>Eukaryota</taxon>
        <taxon>Viridiplantae</taxon>
        <taxon>Streptophyta</taxon>
        <taxon>Embryophyta</taxon>
        <taxon>Tracheophyta</taxon>
        <taxon>Spermatophyta</taxon>
        <taxon>Magnoliopsida</taxon>
        <taxon>eudicotyledons</taxon>
        <taxon>Gunneridae</taxon>
        <taxon>Pentapetalae</taxon>
        <taxon>asterids</taxon>
        <taxon>Ericales</taxon>
        <taxon>Ericaceae</taxon>
        <taxon>Vaccinioideae</taxon>
        <taxon>Vaccinieae</taxon>
        <taxon>Vaccinium</taxon>
    </lineage>
</organism>